<dbReference type="Proteomes" id="UP001459277">
    <property type="component" value="Unassembled WGS sequence"/>
</dbReference>
<organism evidence="2 3">
    <name type="scientific">Lithocarpus litseifolius</name>
    <dbReference type="NCBI Taxonomy" id="425828"/>
    <lineage>
        <taxon>Eukaryota</taxon>
        <taxon>Viridiplantae</taxon>
        <taxon>Streptophyta</taxon>
        <taxon>Embryophyta</taxon>
        <taxon>Tracheophyta</taxon>
        <taxon>Spermatophyta</taxon>
        <taxon>Magnoliopsida</taxon>
        <taxon>eudicotyledons</taxon>
        <taxon>Gunneridae</taxon>
        <taxon>Pentapetalae</taxon>
        <taxon>rosids</taxon>
        <taxon>fabids</taxon>
        <taxon>Fagales</taxon>
        <taxon>Fagaceae</taxon>
        <taxon>Lithocarpus</taxon>
    </lineage>
</organism>
<gene>
    <name evidence="2" type="ORF">SO802_028548</name>
</gene>
<comment type="caution">
    <text evidence="2">The sequence shown here is derived from an EMBL/GenBank/DDBJ whole genome shotgun (WGS) entry which is preliminary data.</text>
</comment>
<dbReference type="AlphaFoldDB" id="A0AAW2BU66"/>
<name>A0AAW2BU66_9ROSI</name>
<evidence type="ECO:0000313" key="3">
    <source>
        <dbReference type="Proteomes" id="UP001459277"/>
    </source>
</evidence>
<dbReference type="EMBL" id="JAZDWU010000010">
    <property type="protein sequence ID" value="KAK9988309.1"/>
    <property type="molecule type" value="Genomic_DNA"/>
</dbReference>
<keyword evidence="3" id="KW-1185">Reference proteome</keyword>
<keyword evidence="1" id="KW-1133">Transmembrane helix</keyword>
<proteinExistence type="predicted"/>
<keyword evidence="1" id="KW-0812">Transmembrane</keyword>
<feature type="transmembrane region" description="Helical" evidence="1">
    <location>
        <begin position="63"/>
        <end position="85"/>
    </location>
</feature>
<sequence length="96" mass="10499">MFLLFFHVDSGIEMEIGALQLEVLDEIGVDVASQLSVAPKERIALKRTDAAGRKHCNIVYEGLIVVGSLTALLAVSAMAFIAYIITMKFLVTPEFQ</sequence>
<accession>A0AAW2BU66</accession>
<evidence type="ECO:0000256" key="1">
    <source>
        <dbReference type="SAM" id="Phobius"/>
    </source>
</evidence>
<keyword evidence="1" id="KW-0472">Membrane</keyword>
<reference evidence="2 3" key="1">
    <citation type="submission" date="2024-01" db="EMBL/GenBank/DDBJ databases">
        <title>A telomere-to-telomere, gap-free genome of sweet tea (Lithocarpus litseifolius).</title>
        <authorList>
            <person name="Zhou J."/>
        </authorList>
    </citation>
    <scope>NUCLEOTIDE SEQUENCE [LARGE SCALE GENOMIC DNA]</scope>
    <source>
        <strain evidence="2">Zhou-2022a</strain>
        <tissue evidence="2">Leaf</tissue>
    </source>
</reference>
<evidence type="ECO:0000313" key="2">
    <source>
        <dbReference type="EMBL" id="KAK9988309.1"/>
    </source>
</evidence>
<protein>
    <submittedName>
        <fullName evidence="2">Uncharacterized protein</fullName>
    </submittedName>
</protein>